<evidence type="ECO:0000313" key="4">
    <source>
        <dbReference type="Proteomes" id="UP000238730"/>
    </source>
</evidence>
<evidence type="ECO:0000259" key="2">
    <source>
        <dbReference type="PROSITE" id="PS51724"/>
    </source>
</evidence>
<dbReference type="GO" id="GO:0042834">
    <property type="term" value="F:peptidoglycan binding"/>
    <property type="evidence" value="ECO:0007669"/>
    <property type="project" value="InterPro"/>
</dbReference>
<dbReference type="InterPro" id="IPR027417">
    <property type="entry name" value="P-loop_NTPase"/>
</dbReference>
<name>A0A2S7W171_PHOAN</name>
<dbReference type="PANTHER" id="PTHR35894">
    <property type="entry name" value="GENERAL SECRETION PATHWAY PROTEIN A-RELATED"/>
    <property type="match status" value="1"/>
</dbReference>
<dbReference type="Gene3D" id="3.30.70.1070">
    <property type="entry name" value="Sporulation related repeat"/>
    <property type="match status" value="1"/>
</dbReference>
<dbReference type="SUPFAM" id="SSF52540">
    <property type="entry name" value="P-loop containing nucleoside triphosphate hydrolases"/>
    <property type="match status" value="1"/>
</dbReference>
<reference evidence="3 4" key="1">
    <citation type="submission" date="2016-12" db="EMBL/GenBank/DDBJ databases">
        <title>Diversity of luminous bacteria.</title>
        <authorList>
            <person name="Yoshizawa S."/>
            <person name="Kogure K."/>
        </authorList>
    </citation>
    <scope>NUCLEOTIDE SEQUENCE [LARGE SCALE GENOMIC DNA]</scope>
    <source>
        <strain evidence="3 4">LC1-200</strain>
    </source>
</reference>
<protein>
    <submittedName>
        <fullName evidence="3">Cell division protein DamX</fullName>
    </submittedName>
</protein>
<dbReference type="Proteomes" id="UP000238730">
    <property type="component" value="Unassembled WGS sequence"/>
</dbReference>
<dbReference type="RefSeq" id="WP_105061104.1">
    <property type="nucleotide sequence ID" value="NZ_MSCJ01000001.1"/>
</dbReference>
<proteinExistence type="predicted"/>
<evidence type="ECO:0000313" key="3">
    <source>
        <dbReference type="EMBL" id="PQJ68090.1"/>
    </source>
</evidence>
<keyword evidence="3" id="KW-0132">Cell division</keyword>
<comment type="caution">
    <text evidence="3">The sequence shown here is derived from an EMBL/GenBank/DDBJ whole genome shotgun (WGS) entry which is preliminary data.</text>
</comment>
<organism evidence="3 4">
    <name type="scientific">Photobacterium angustum</name>
    <dbReference type="NCBI Taxonomy" id="661"/>
    <lineage>
        <taxon>Bacteria</taxon>
        <taxon>Pseudomonadati</taxon>
        <taxon>Pseudomonadota</taxon>
        <taxon>Gammaproteobacteria</taxon>
        <taxon>Vibrionales</taxon>
        <taxon>Vibrionaceae</taxon>
        <taxon>Photobacterium</taxon>
    </lineage>
</organism>
<sequence>MRSTLEAKNLDLDSQIQLLSRVQFLTRFSSHLILLNGTQGSGKTWLAHQYLENYAQHAEQALLTCTDDQTLLQQRTLLLQQFHSTPMFNEQDSLSQSAEHLLPEKINFVIIIDNAHFLAPELLTELWALVRQTEMHSGWQINVLLFADPNAITQPFGDIVRTIGPALLELDISELSPNEISQFSEMLLNDEQLGSQHRRDIKSRLARVEPRPGALQQLPQQDVTAMTKGSRRLPPTQLLIGLIVIVCIIIAGWFGFKTLQNTNTTEVTPSDTSLASEAKPIVADPIENTDIVIDEKPLPIEIHSEGLTVGRAEKEAQRVVVPSPLIDAMMDEQRVGGTGESAAKEFTQEVLDVPAQNEPAVSDGVATQTRQQTASDNIVISEDATNVKAPSASATDITSHDVNSLPAVKVTEPEVKLSATAMTAKPDSKLRLPKKEVVVQTPIKLANTASILAINKRHYAIQLSASMSWNETKAFIEKNKIQSSSRIYKTRRDGKIWFIVISGDYTTATRARSAIKALPKQLKALSPWPKSYRKIQQEIER</sequence>
<feature type="transmembrane region" description="Helical" evidence="1">
    <location>
        <begin position="238"/>
        <end position="256"/>
    </location>
</feature>
<dbReference type="AlphaFoldDB" id="A0A2S7W171"/>
<dbReference type="GO" id="GO:0051301">
    <property type="term" value="P:cell division"/>
    <property type="evidence" value="ECO:0007669"/>
    <property type="project" value="UniProtKB-KW"/>
</dbReference>
<gene>
    <name evidence="3" type="ORF">BTO08_12300</name>
</gene>
<dbReference type="PANTHER" id="PTHR35894:SF7">
    <property type="entry name" value="GENERAL SECRETION PATHWAY PROTEIN A-RELATED"/>
    <property type="match status" value="1"/>
</dbReference>
<dbReference type="Gene3D" id="3.40.50.300">
    <property type="entry name" value="P-loop containing nucleotide triphosphate hydrolases"/>
    <property type="match status" value="1"/>
</dbReference>
<dbReference type="EMBL" id="MSCJ01000001">
    <property type="protein sequence ID" value="PQJ68090.1"/>
    <property type="molecule type" value="Genomic_DNA"/>
</dbReference>
<dbReference type="PROSITE" id="PS51724">
    <property type="entry name" value="SPOR"/>
    <property type="match status" value="1"/>
</dbReference>
<dbReference type="GO" id="GO:0016887">
    <property type="term" value="F:ATP hydrolysis activity"/>
    <property type="evidence" value="ECO:0007669"/>
    <property type="project" value="InterPro"/>
</dbReference>
<dbReference type="InterPro" id="IPR052026">
    <property type="entry name" value="ExeA_AAA_ATPase_DNA-bind"/>
</dbReference>
<dbReference type="InterPro" id="IPR036680">
    <property type="entry name" value="SPOR-like_sf"/>
</dbReference>
<evidence type="ECO:0000256" key="1">
    <source>
        <dbReference type="SAM" id="Phobius"/>
    </source>
</evidence>
<keyword evidence="1" id="KW-0812">Transmembrane</keyword>
<feature type="domain" description="SPOR" evidence="2">
    <location>
        <begin position="453"/>
        <end position="531"/>
    </location>
</feature>
<keyword evidence="3" id="KW-0131">Cell cycle</keyword>
<dbReference type="InterPro" id="IPR049945">
    <property type="entry name" value="AAA_22"/>
</dbReference>
<accession>A0A2S7W171</accession>
<keyword evidence="1" id="KW-0472">Membrane</keyword>
<dbReference type="Pfam" id="PF05036">
    <property type="entry name" value="SPOR"/>
    <property type="match status" value="1"/>
</dbReference>
<keyword evidence="1" id="KW-1133">Transmembrane helix</keyword>
<dbReference type="Pfam" id="PF13401">
    <property type="entry name" value="AAA_22"/>
    <property type="match status" value="1"/>
</dbReference>
<dbReference type="InterPro" id="IPR007730">
    <property type="entry name" value="SPOR-like_dom"/>
</dbReference>
<dbReference type="OrthoDB" id="6189127at2"/>